<dbReference type="STRING" id="767519.SAMN05216559_3674"/>
<evidence type="ECO:0000259" key="2">
    <source>
        <dbReference type="Pfam" id="PF02308"/>
    </source>
</evidence>
<accession>A0A1I6M3D3</accession>
<feature type="transmembrane region" description="Helical" evidence="1">
    <location>
        <begin position="307"/>
        <end position="324"/>
    </location>
</feature>
<keyword evidence="1" id="KW-0472">Membrane</keyword>
<keyword evidence="1" id="KW-0812">Transmembrane</keyword>
<feature type="transmembrane region" description="Helical" evidence="1">
    <location>
        <begin position="263"/>
        <end position="287"/>
    </location>
</feature>
<dbReference type="Pfam" id="PF13194">
    <property type="entry name" value="DUF4010"/>
    <property type="match status" value="1"/>
</dbReference>
<dbReference type="OrthoDB" id="187863at2157"/>
<dbReference type="PANTHER" id="PTHR39084:SF1">
    <property type="entry name" value="DUF4010 DOMAIN-CONTAINING PROTEIN"/>
    <property type="match status" value="1"/>
</dbReference>
<sequence length="417" mass="43417">MLDPATDPLLDVLLHLLVAFGIGALIGLEREQSESAGTFAGSRTFPLFALYGALVALFFPAALPVALGVLVVPLTVAYVAKVWYRRDVGLTTLLAALLTTVLGAVAIHSPTGATVAVVVGGAVTVLLSVKDPIHAFADRIDETERRASAKFILVVLVVLPSLPDRSLDVLFGLNPRFVWLMVVFVTGLGFVAYLLGQFLGPERSIALTGIVGGFVSSTATTVSMAEKSAENETLYHVCAFAVVVASIIMFPRALIEIAVVNPGLLASAAPPLLVMTAVGVVAAGVLYWRTAADETVEPEELENPFRLRPALAFGLIFAVVLLVSEYANEWLGTSGLYATAFLSGLADVDAMTITLSRLAAEGTVSTDVATTGIVVAAIANTLVKAGLAWVLGSSRLGRLVAIVLGVVVVTGLVVLAV</sequence>
<dbReference type="Pfam" id="PF02308">
    <property type="entry name" value="MgtC"/>
    <property type="match status" value="1"/>
</dbReference>
<feature type="domain" description="MgtC/SapB/SrpB/YhiD N-terminal" evidence="2">
    <location>
        <begin position="16"/>
        <end position="135"/>
    </location>
</feature>
<dbReference type="AlphaFoldDB" id="A0A1I6M3D3"/>
<dbReference type="EMBL" id="FOZK01000004">
    <property type="protein sequence ID" value="SFS10173.1"/>
    <property type="molecule type" value="Genomic_DNA"/>
</dbReference>
<dbReference type="RefSeq" id="WP_089818424.1">
    <property type="nucleotide sequence ID" value="NZ_FOZK01000004.1"/>
</dbReference>
<dbReference type="PANTHER" id="PTHR39084">
    <property type="entry name" value="MEMBRANE PROTEIN-RELATED"/>
    <property type="match status" value="1"/>
</dbReference>
<proteinExistence type="predicted"/>
<feature type="transmembrane region" description="Helical" evidence="1">
    <location>
        <begin position="177"/>
        <end position="196"/>
    </location>
</feature>
<feature type="transmembrane region" description="Helical" evidence="1">
    <location>
        <begin position="113"/>
        <end position="130"/>
    </location>
</feature>
<evidence type="ECO:0000313" key="4">
    <source>
        <dbReference type="EMBL" id="SFS10173.1"/>
    </source>
</evidence>
<feature type="transmembrane region" description="Helical" evidence="1">
    <location>
        <begin position="368"/>
        <end position="392"/>
    </location>
</feature>
<dbReference type="Proteomes" id="UP000199062">
    <property type="component" value="Unassembled WGS sequence"/>
</dbReference>
<feature type="transmembrane region" description="Helical" evidence="1">
    <location>
        <begin position="88"/>
        <end position="107"/>
    </location>
</feature>
<keyword evidence="5" id="KW-1185">Reference proteome</keyword>
<organism evidence="4 5">
    <name type="scientific">Halomicrobium zhouii</name>
    <dbReference type="NCBI Taxonomy" id="767519"/>
    <lineage>
        <taxon>Archaea</taxon>
        <taxon>Methanobacteriati</taxon>
        <taxon>Methanobacteriota</taxon>
        <taxon>Stenosarchaea group</taxon>
        <taxon>Halobacteria</taxon>
        <taxon>Halobacteriales</taxon>
        <taxon>Haloarculaceae</taxon>
        <taxon>Halomicrobium</taxon>
    </lineage>
</organism>
<evidence type="ECO:0000256" key="1">
    <source>
        <dbReference type="SAM" id="Phobius"/>
    </source>
</evidence>
<reference evidence="4 5" key="1">
    <citation type="submission" date="2016-10" db="EMBL/GenBank/DDBJ databases">
        <authorList>
            <person name="de Groot N.N."/>
        </authorList>
    </citation>
    <scope>NUCLEOTIDE SEQUENCE [LARGE SCALE GENOMIC DNA]</scope>
    <source>
        <strain evidence="4 5">CGMCC 1.10457</strain>
    </source>
</reference>
<dbReference type="InterPro" id="IPR049177">
    <property type="entry name" value="MgtC_SapB_SrpB_YhiD_N"/>
</dbReference>
<feature type="transmembrane region" description="Helical" evidence="1">
    <location>
        <begin position="234"/>
        <end position="251"/>
    </location>
</feature>
<gene>
    <name evidence="4" type="ORF">SAMN05216559_3674</name>
</gene>
<feature type="transmembrane region" description="Helical" evidence="1">
    <location>
        <begin position="399"/>
        <end position="416"/>
    </location>
</feature>
<feature type="transmembrane region" description="Helical" evidence="1">
    <location>
        <begin position="12"/>
        <end position="28"/>
    </location>
</feature>
<feature type="transmembrane region" description="Helical" evidence="1">
    <location>
        <begin position="48"/>
        <end position="76"/>
    </location>
</feature>
<feature type="transmembrane region" description="Helical" evidence="1">
    <location>
        <begin position="205"/>
        <end position="222"/>
    </location>
</feature>
<name>A0A1I6M3D3_9EURY</name>
<feature type="domain" description="DUF4010" evidence="3">
    <location>
        <begin position="183"/>
        <end position="392"/>
    </location>
</feature>
<keyword evidence="1" id="KW-1133">Transmembrane helix</keyword>
<protein>
    <submittedName>
        <fullName evidence="4">Uncharacterized membrane protein, DUF4010 family</fullName>
    </submittedName>
</protein>
<evidence type="ECO:0000313" key="5">
    <source>
        <dbReference type="Proteomes" id="UP000199062"/>
    </source>
</evidence>
<dbReference type="InterPro" id="IPR025105">
    <property type="entry name" value="DUF4010"/>
</dbReference>
<evidence type="ECO:0000259" key="3">
    <source>
        <dbReference type="Pfam" id="PF13194"/>
    </source>
</evidence>